<feature type="region of interest" description="Disordered" evidence="1">
    <location>
        <begin position="41"/>
        <end position="114"/>
    </location>
</feature>
<sequence length="114" mass="11944">MPCPQLVHQLLYRDYGAASISSAMGEAIRAHARAMELAEELGFDSAPSSPAPSSPAMSPMMGPTTPALSDIEDMDASDASPSPPRKKKRVHMPEPEVGSSGPAPEKPNPQPHGT</sequence>
<reference evidence="2 3" key="1">
    <citation type="submission" date="2023-01" db="EMBL/GenBank/DDBJ databases">
        <title>Analysis of 21 Apiospora genomes using comparative genomics revels a genus with tremendous synthesis potential of carbohydrate active enzymes and secondary metabolites.</title>
        <authorList>
            <person name="Sorensen T."/>
        </authorList>
    </citation>
    <scope>NUCLEOTIDE SEQUENCE [LARGE SCALE GENOMIC DNA]</scope>
    <source>
        <strain evidence="2 3">CBS 117206</strain>
    </source>
</reference>
<evidence type="ECO:0000313" key="3">
    <source>
        <dbReference type="Proteomes" id="UP001392437"/>
    </source>
</evidence>
<feature type="compositionally biased region" description="Pro residues" evidence="1">
    <location>
        <begin position="104"/>
        <end position="114"/>
    </location>
</feature>
<evidence type="ECO:0000256" key="1">
    <source>
        <dbReference type="SAM" id="MobiDB-lite"/>
    </source>
</evidence>
<dbReference type="EMBL" id="JAQQWP010000007">
    <property type="protein sequence ID" value="KAK8109936.1"/>
    <property type="molecule type" value="Genomic_DNA"/>
</dbReference>
<accession>A0AAW0QUV2</accession>
<gene>
    <name evidence="2" type="ORF">PG999_008073</name>
</gene>
<comment type="caution">
    <text evidence="2">The sequence shown here is derived from an EMBL/GenBank/DDBJ whole genome shotgun (WGS) entry which is preliminary data.</text>
</comment>
<keyword evidence="3" id="KW-1185">Reference proteome</keyword>
<proteinExistence type="predicted"/>
<protein>
    <submittedName>
        <fullName evidence="2">Uncharacterized protein</fullName>
    </submittedName>
</protein>
<dbReference type="Proteomes" id="UP001392437">
    <property type="component" value="Unassembled WGS sequence"/>
</dbReference>
<evidence type="ECO:0000313" key="2">
    <source>
        <dbReference type="EMBL" id="KAK8109936.1"/>
    </source>
</evidence>
<dbReference type="AlphaFoldDB" id="A0AAW0QUV2"/>
<organism evidence="2 3">
    <name type="scientific">Apiospora kogelbergensis</name>
    <dbReference type="NCBI Taxonomy" id="1337665"/>
    <lineage>
        <taxon>Eukaryota</taxon>
        <taxon>Fungi</taxon>
        <taxon>Dikarya</taxon>
        <taxon>Ascomycota</taxon>
        <taxon>Pezizomycotina</taxon>
        <taxon>Sordariomycetes</taxon>
        <taxon>Xylariomycetidae</taxon>
        <taxon>Amphisphaeriales</taxon>
        <taxon>Apiosporaceae</taxon>
        <taxon>Apiospora</taxon>
    </lineage>
</organism>
<name>A0AAW0QUV2_9PEZI</name>